<dbReference type="STRING" id="29529.SAMN04488122_0380"/>
<gene>
    <name evidence="1" type="ORF">SAMN04488122_0380</name>
</gene>
<evidence type="ECO:0000313" key="2">
    <source>
        <dbReference type="Proteomes" id="UP000199310"/>
    </source>
</evidence>
<dbReference type="RefSeq" id="WP_089889796.1">
    <property type="nucleotide sequence ID" value="NZ_FOJG01000001.1"/>
</dbReference>
<dbReference type="Gene3D" id="2.120.10.30">
    <property type="entry name" value="TolB, C-terminal domain"/>
    <property type="match status" value="1"/>
</dbReference>
<proteinExistence type="predicted"/>
<organism evidence="1 2">
    <name type="scientific">Chitinophaga arvensicola</name>
    <dbReference type="NCBI Taxonomy" id="29529"/>
    <lineage>
        <taxon>Bacteria</taxon>
        <taxon>Pseudomonadati</taxon>
        <taxon>Bacteroidota</taxon>
        <taxon>Chitinophagia</taxon>
        <taxon>Chitinophagales</taxon>
        <taxon>Chitinophagaceae</taxon>
        <taxon>Chitinophaga</taxon>
    </lineage>
</organism>
<dbReference type="AlphaFoldDB" id="A0A1I0NUJ3"/>
<dbReference type="Proteomes" id="UP000199310">
    <property type="component" value="Unassembled WGS sequence"/>
</dbReference>
<sequence>MKKLLLGTIALLAFNAAVIITQMSCKKEAQAETPVVRPSLVLYINSIESADRSVVSELWIAKLDGTNKTKLNITLPANTVIAGHASLSPDGQTVVFSANEIVSTSPYVIKDGGIYSAPLNGTTARTPKRIIEPSTTGHFSDLQGVY</sequence>
<evidence type="ECO:0000313" key="1">
    <source>
        <dbReference type="EMBL" id="SEW05307.1"/>
    </source>
</evidence>
<name>A0A1I0NUJ3_9BACT</name>
<protein>
    <recommendedName>
        <fullName evidence="3">WD40-like Beta Propeller Repeat</fullName>
    </recommendedName>
</protein>
<accession>A0A1I0NUJ3</accession>
<reference evidence="2" key="1">
    <citation type="submission" date="2016-10" db="EMBL/GenBank/DDBJ databases">
        <authorList>
            <person name="Varghese N."/>
            <person name="Submissions S."/>
        </authorList>
    </citation>
    <scope>NUCLEOTIDE SEQUENCE [LARGE SCALE GENOMIC DNA]</scope>
    <source>
        <strain evidence="2">DSM 3695</strain>
    </source>
</reference>
<keyword evidence="2" id="KW-1185">Reference proteome</keyword>
<dbReference type="EMBL" id="FOJG01000001">
    <property type="protein sequence ID" value="SEW05307.1"/>
    <property type="molecule type" value="Genomic_DNA"/>
</dbReference>
<dbReference type="InterPro" id="IPR011042">
    <property type="entry name" value="6-blade_b-propeller_TolB-like"/>
</dbReference>
<evidence type="ECO:0008006" key="3">
    <source>
        <dbReference type="Google" id="ProtNLM"/>
    </source>
</evidence>